<dbReference type="PRINTS" id="PR01790">
    <property type="entry name" value="SMP30FAMILY"/>
</dbReference>
<comment type="cofactor">
    <cofactor evidence="3">
        <name>Zn(2+)</name>
        <dbReference type="ChEBI" id="CHEBI:29105"/>
    </cofactor>
    <text evidence="3">Binds 1 divalent metal cation per subunit.</text>
</comment>
<evidence type="ECO:0000256" key="2">
    <source>
        <dbReference type="PIRSR" id="PIRSR605511-1"/>
    </source>
</evidence>
<keyword evidence="3" id="KW-0862">Zinc</keyword>
<dbReference type="OrthoDB" id="9775406at2"/>
<dbReference type="AlphaFoldDB" id="A0A2R8CLS0"/>
<keyword evidence="5" id="KW-0378">Hydrolase</keyword>
<reference evidence="6" key="1">
    <citation type="submission" date="2018-03" db="EMBL/GenBank/DDBJ databases">
        <authorList>
            <person name="Navarro De La Torre S."/>
        </authorList>
    </citation>
    <scope>NUCLEOTIDE SEQUENCE [LARGE SCALE GENOMIC DNA]</scope>
    <source>
        <strain evidence="6">EAod3</strain>
    </source>
</reference>
<gene>
    <name evidence="5" type="ORF">KSP9073_01874</name>
</gene>
<proteinExistence type="inferred from homology"/>
<dbReference type="Gene3D" id="2.120.10.30">
    <property type="entry name" value="TolB, C-terminal domain"/>
    <property type="match status" value="1"/>
</dbReference>
<feature type="binding site" evidence="3">
    <location>
        <position position="195"/>
    </location>
    <ligand>
        <name>a divalent metal cation</name>
        <dbReference type="ChEBI" id="CHEBI:60240"/>
    </ligand>
</feature>
<evidence type="ECO:0000256" key="1">
    <source>
        <dbReference type="ARBA" id="ARBA00008853"/>
    </source>
</evidence>
<feature type="binding site" evidence="3">
    <location>
        <position position="143"/>
    </location>
    <ligand>
        <name>a divalent metal cation</name>
        <dbReference type="ChEBI" id="CHEBI:60240"/>
    </ligand>
</feature>
<evidence type="ECO:0000259" key="4">
    <source>
        <dbReference type="Pfam" id="PF08450"/>
    </source>
</evidence>
<organism evidence="5 6">
    <name type="scientific">Kushneria phyllosphaerae</name>
    <dbReference type="NCBI Taxonomy" id="2100822"/>
    <lineage>
        <taxon>Bacteria</taxon>
        <taxon>Pseudomonadati</taxon>
        <taxon>Pseudomonadota</taxon>
        <taxon>Gammaproteobacteria</taxon>
        <taxon>Oceanospirillales</taxon>
        <taxon>Halomonadaceae</taxon>
        <taxon>Kushneria</taxon>
    </lineage>
</organism>
<dbReference type="InterPro" id="IPR013658">
    <property type="entry name" value="SGL"/>
</dbReference>
<feature type="binding site" evidence="3">
    <location>
        <position position="99"/>
    </location>
    <ligand>
        <name>substrate</name>
    </ligand>
</feature>
<evidence type="ECO:0000313" key="5">
    <source>
        <dbReference type="EMBL" id="SPJ33850.1"/>
    </source>
</evidence>
<feature type="binding site" evidence="3">
    <location>
        <position position="14"/>
    </location>
    <ligand>
        <name>a divalent metal cation</name>
        <dbReference type="ChEBI" id="CHEBI:60240"/>
    </ligand>
</feature>
<dbReference type="InterPro" id="IPR011042">
    <property type="entry name" value="6-blade_b-propeller_TolB-like"/>
</dbReference>
<dbReference type="RefSeq" id="WP_108842658.1">
    <property type="nucleotide sequence ID" value="NZ_ONZI01000002.1"/>
</dbReference>
<keyword evidence="6" id="KW-1185">Reference proteome</keyword>
<dbReference type="Pfam" id="PF08450">
    <property type="entry name" value="SGL"/>
    <property type="match status" value="1"/>
</dbReference>
<sequence>MLEPHLTLTMALGEGPHWDVDQQRLHWVDILSGELHQLDPENNQHHIRRFDEPLAYAVPDDQGGYLAAFRSGLWRLDDQGQKQHHLVEGPQNPDISWCNDSHCDAHGRLWFGTKNAEEAHPTGAFFSYQNELTSHFEKVTISNGIAISPDNRWLYFSDTPTHRIYRYPLDIEQGKLGEPELFADTRALALPGSPDGAAIDEAGHYWIAMYGGGVVVHFDDHGNVVETLPLLAPNPTKVAFGDSDLRTLYVTCARQGLDQATLNQYPDAGSLFSTRVETPGLPGHRYRNTVRDSA</sequence>
<comment type="similarity">
    <text evidence="1">Belongs to the SMP-30/CGR1 family.</text>
</comment>
<dbReference type="Proteomes" id="UP000244934">
    <property type="component" value="Unassembled WGS sequence"/>
</dbReference>
<feature type="domain" description="SMP-30/Gluconolactonase/LRE-like region" evidence="4">
    <location>
        <begin position="12"/>
        <end position="253"/>
    </location>
</feature>
<dbReference type="GO" id="GO:0005509">
    <property type="term" value="F:calcium ion binding"/>
    <property type="evidence" value="ECO:0007669"/>
    <property type="project" value="TreeGrafter"/>
</dbReference>
<dbReference type="EMBL" id="ONZI01000002">
    <property type="protein sequence ID" value="SPJ33850.1"/>
    <property type="molecule type" value="Genomic_DNA"/>
</dbReference>
<evidence type="ECO:0000313" key="6">
    <source>
        <dbReference type="Proteomes" id="UP000244934"/>
    </source>
</evidence>
<keyword evidence="3" id="KW-0479">Metal-binding</keyword>
<dbReference type="EC" id="3.1.1.99" evidence="5"/>
<dbReference type="PANTHER" id="PTHR10907:SF47">
    <property type="entry name" value="REGUCALCIN"/>
    <property type="match status" value="1"/>
</dbReference>
<evidence type="ECO:0000256" key="3">
    <source>
        <dbReference type="PIRSR" id="PIRSR605511-2"/>
    </source>
</evidence>
<name>A0A2R8CLS0_9GAMM</name>
<accession>A0A2R8CLS0</accession>
<dbReference type="PANTHER" id="PTHR10907">
    <property type="entry name" value="REGUCALCIN"/>
    <property type="match status" value="1"/>
</dbReference>
<feature type="active site" description="Proton donor/acceptor" evidence="2">
    <location>
        <position position="195"/>
    </location>
</feature>
<dbReference type="SUPFAM" id="SSF63829">
    <property type="entry name" value="Calcium-dependent phosphotriesterase"/>
    <property type="match status" value="1"/>
</dbReference>
<dbReference type="InterPro" id="IPR005511">
    <property type="entry name" value="SMP-30"/>
</dbReference>
<dbReference type="GO" id="GO:0004341">
    <property type="term" value="F:gluconolactonase activity"/>
    <property type="evidence" value="ECO:0007669"/>
    <property type="project" value="TreeGrafter"/>
</dbReference>
<feature type="binding site" evidence="3">
    <location>
        <position position="117"/>
    </location>
    <ligand>
        <name>substrate</name>
    </ligand>
</feature>
<dbReference type="GO" id="GO:0019853">
    <property type="term" value="P:L-ascorbic acid biosynthetic process"/>
    <property type="evidence" value="ECO:0007669"/>
    <property type="project" value="TreeGrafter"/>
</dbReference>
<protein>
    <submittedName>
        <fullName evidence="5">6-deoxy-6-sulfogluconolactonase</fullName>
        <ecNumber evidence="5">3.1.1.99</ecNumber>
    </submittedName>
</protein>